<evidence type="ECO:0000256" key="6">
    <source>
        <dbReference type="ARBA" id="ARBA00023136"/>
    </source>
</evidence>
<keyword evidence="7" id="KW-0675">Receptor</keyword>
<dbReference type="AlphaFoldDB" id="A0A833RP21"/>
<comment type="caution">
    <text evidence="9">The sequence shown here is derived from an EMBL/GenBank/DDBJ whole genome shotgun (WGS) entry which is preliminary data.</text>
</comment>
<dbReference type="GO" id="GO:0004984">
    <property type="term" value="F:olfactory receptor activity"/>
    <property type="evidence" value="ECO:0007669"/>
    <property type="project" value="InterPro"/>
</dbReference>
<keyword evidence="3" id="KW-0812">Transmembrane</keyword>
<gene>
    <name evidence="9" type="ORF">E2986_13458</name>
</gene>
<evidence type="ECO:0000313" key="9">
    <source>
        <dbReference type="EMBL" id="KAF3423563.1"/>
    </source>
</evidence>
<dbReference type="GO" id="GO:0007165">
    <property type="term" value="P:signal transduction"/>
    <property type="evidence" value="ECO:0007669"/>
    <property type="project" value="UniProtKB-KW"/>
</dbReference>
<evidence type="ECO:0000256" key="1">
    <source>
        <dbReference type="ARBA" id="ARBA00004141"/>
    </source>
</evidence>
<keyword evidence="2" id="KW-0716">Sensory transduction</keyword>
<keyword evidence="6" id="KW-0472">Membrane</keyword>
<evidence type="ECO:0000256" key="2">
    <source>
        <dbReference type="ARBA" id="ARBA00022606"/>
    </source>
</evidence>
<comment type="subcellular location">
    <subcellularLocation>
        <location evidence="1">Membrane</location>
        <topology evidence="1">Multi-pass membrane protein</topology>
    </subcellularLocation>
</comment>
<protein>
    <submittedName>
        <fullName evidence="9">Uncharacterized protein</fullName>
    </submittedName>
</protein>
<evidence type="ECO:0000256" key="5">
    <source>
        <dbReference type="ARBA" id="ARBA00022989"/>
    </source>
</evidence>
<reference evidence="9" key="1">
    <citation type="submission" date="2019-11" db="EMBL/GenBank/DDBJ databases">
        <title>The nuclear and mitochondrial genomes of Frieseomelitta varia - a highly eusocial stingless bee (Meliponini) with a permanently sterile worker caste.</title>
        <authorList>
            <person name="Freitas F.C.P."/>
            <person name="Lourenco A.P."/>
            <person name="Nunes F.M.F."/>
            <person name="Paschoal A.R."/>
            <person name="Abreu F.C.P."/>
            <person name="Barbin F.O."/>
            <person name="Bataglia L."/>
            <person name="Cardoso-Junior C.A.M."/>
            <person name="Cervoni M.S."/>
            <person name="Silva S.R."/>
            <person name="Dalarmi F."/>
            <person name="Del Lama M.A."/>
            <person name="Depintor T.S."/>
            <person name="Ferreira K.M."/>
            <person name="Goria P.S."/>
            <person name="Jaskot M.C."/>
            <person name="Lago D.C."/>
            <person name="Luna-Lucena D."/>
            <person name="Moda L.M."/>
            <person name="Nascimento L."/>
            <person name="Pedrino M."/>
            <person name="Rabico F.O."/>
            <person name="Sanches F.C."/>
            <person name="Santos D.E."/>
            <person name="Santos C.G."/>
            <person name="Vieira J."/>
            <person name="Lopes T.F."/>
            <person name="Barchuk A.R."/>
            <person name="Hartfelder K."/>
            <person name="Simoes Z.L.P."/>
            <person name="Bitondi M.M.G."/>
            <person name="Pinheiro D.G."/>
        </authorList>
    </citation>
    <scope>NUCLEOTIDE SEQUENCE</scope>
    <source>
        <strain evidence="9">USP_RPSP 00005682</strain>
        <tissue evidence="9">Whole individual</tissue>
    </source>
</reference>
<dbReference type="GO" id="GO:0016020">
    <property type="term" value="C:membrane"/>
    <property type="evidence" value="ECO:0007669"/>
    <property type="project" value="UniProtKB-SubCell"/>
</dbReference>
<proteinExistence type="predicted"/>
<name>A0A833RP21_9HYME</name>
<dbReference type="Pfam" id="PF02949">
    <property type="entry name" value="7tm_6"/>
    <property type="match status" value="1"/>
</dbReference>
<dbReference type="GO" id="GO:0005549">
    <property type="term" value="F:odorant binding"/>
    <property type="evidence" value="ECO:0007669"/>
    <property type="project" value="InterPro"/>
</dbReference>
<keyword evidence="4" id="KW-0552">Olfaction</keyword>
<keyword evidence="10" id="KW-1185">Reference proteome</keyword>
<evidence type="ECO:0000256" key="3">
    <source>
        <dbReference type="ARBA" id="ARBA00022692"/>
    </source>
</evidence>
<dbReference type="Proteomes" id="UP000655588">
    <property type="component" value="Unassembled WGS sequence"/>
</dbReference>
<organism evidence="9 10">
    <name type="scientific">Frieseomelitta varia</name>
    <dbReference type="NCBI Taxonomy" id="561572"/>
    <lineage>
        <taxon>Eukaryota</taxon>
        <taxon>Metazoa</taxon>
        <taxon>Ecdysozoa</taxon>
        <taxon>Arthropoda</taxon>
        <taxon>Hexapoda</taxon>
        <taxon>Insecta</taxon>
        <taxon>Pterygota</taxon>
        <taxon>Neoptera</taxon>
        <taxon>Endopterygota</taxon>
        <taxon>Hymenoptera</taxon>
        <taxon>Apocrita</taxon>
        <taxon>Aculeata</taxon>
        <taxon>Apoidea</taxon>
        <taxon>Anthophila</taxon>
        <taxon>Apidae</taxon>
        <taxon>Frieseomelitta</taxon>
    </lineage>
</organism>
<keyword evidence="8" id="KW-0807">Transducer</keyword>
<sequence length="277" mass="31546">MTKFKYKELLDAIWDDWATNRTKDEFDIMEQYAVKADIFCRIHIGFSFTCAVVCFLEPSLMPIILDVILPKNESRGIVYIFPAYYIIDDRKYRTLITVHIACLCFSSFYVFTGCDTSYMFIVQHACGQLAVTGVTLVKVSIFNAQVRTKPSTSCHTQISSYMEISAQYLKDGFFFFCQIVHLGFISLQGQFIVNSNDEVVQSIHDASWYNANKRTQLLFVLVMRSCLNSPTISAGGLLTMNLENFSKKDCKMFVTISGVQWDHFTGYSVTCGIHFGS</sequence>
<dbReference type="InterPro" id="IPR004117">
    <property type="entry name" value="7tm6_olfct_rcpt"/>
</dbReference>
<evidence type="ECO:0000313" key="10">
    <source>
        <dbReference type="Proteomes" id="UP000655588"/>
    </source>
</evidence>
<dbReference type="EMBL" id="WNWW01000557">
    <property type="protein sequence ID" value="KAF3423563.1"/>
    <property type="molecule type" value="Genomic_DNA"/>
</dbReference>
<evidence type="ECO:0000256" key="4">
    <source>
        <dbReference type="ARBA" id="ARBA00022725"/>
    </source>
</evidence>
<keyword evidence="5" id="KW-1133">Transmembrane helix</keyword>
<evidence type="ECO:0000256" key="7">
    <source>
        <dbReference type="ARBA" id="ARBA00023170"/>
    </source>
</evidence>
<accession>A0A833RP21</accession>
<evidence type="ECO:0000256" key="8">
    <source>
        <dbReference type="ARBA" id="ARBA00023224"/>
    </source>
</evidence>